<proteinExistence type="predicted"/>
<dbReference type="RefSeq" id="WP_352982521.1">
    <property type="nucleotide sequence ID" value="NZ_JBEQNA010000001.1"/>
</dbReference>
<reference evidence="1 2" key="1">
    <citation type="submission" date="2024-06" db="EMBL/GenBank/DDBJ databases">
        <authorList>
            <person name="Bataeva Y.V."/>
            <person name="Grigorian L.N."/>
            <person name="Solomentsev V.I."/>
        </authorList>
    </citation>
    <scope>NUCLEOTIDE SEQUENCE [LARGE SCALE GENOMIC DNA]</scope>
    <source>
        <strain evidence="2">SCPM-O-B-12605 (RCAM04882)</strain>
    </source>
</reference>
<accession>A0ABV1ZNR8</accession>
<dbReference type="Proteomes" id="UP001432401">
    <property type="component" value="Unassembled WGS sequence"/>
</dbReference>
<name>A0ABV1ZNR8_9ACTN</name>
<gene>
    <name evidence="1" type="ORF">ABUK86_03345</name>
</gene>
<keyword evidence="2" id="KW-1185">Reference proteome</keyword>
<evidence type="ECO:0000313" key="2">
    <source>
        <dbReference type="Proteomes" id="UP001432401"/>
    </source>
</evidence>
<dbReference type="EMBL" id="JBEQNB010000002">
    <property type="protein sequence ID" value="MES0832792.1"/>
    <property type="molecule type" value="Genomic_DNA"/>
</dbReference>
<comment type="caution">
    <text evidence="1">The sequence shown here is derived from an EMBL/GenBank/DDBJ whole genome shotgun (WGS) entry which is preliminary data.</text>
</comment>
<evidence type="ECO:0000313" key="1">
    <source>
        <dbReference type="EMBL" id="MES0832792.1"/>
    </source>
</evidence>
<sequence>MAVRRGADGLRAEFVANRERVRSWPGRWGCGEVEWPPFHEIPRPWVVPPRKRKRWLERHAPFLEEYEWRLEATPAAEGVNSLQAVWAFGGGHGFKELTIRLGSYFDPDYLAETLALGIGAAGLRGWKDDDVHGVYTWLRDGARHCLSPGSGAVRGQHRTGFLLCSMSCLAISSTDVVTEVRVTLTGTALDGAPLTADGRS</sequence>
<organism evidence="1 2">
    <name type="scientific">Nocardiopsis tropica</name>
    <dbReference type="NCBI Taxonomy" id="109330"/>
    <lineage>
        <taxon>Bacteria</taxon>
        <taxon>Bacillati</taxon>
        <taxon>Actinomycetota</taxon>
        <taxon>Actinomycetes</taxon>
        <taxon>Streptosporangiales</taxon>
        <taxon>Nocardiopsidaceae</taxon>
        <taxon>Nocardiopsis</taxon>
    </lineage>
</organism>
<protein>
    <submittedName>
        <fullName evidence="1">Uncharacterized protein</fullName>
    </submittedName>
</protein>